<name>A0A8H7EFI4_9PLEO</name>
<reference evidence="2" key="2">
    <citation type="submission" date="2020-08" db="EMBL/GenBank/DDBJ databases">
        <title>Draft Genome Sequence of Cumin Blight Pathogen Alternaria burnsii.</title>
        <authorList>
            <person name="Feng Z."/>
        </authorList>
    </citation>
    <scope>NUCLEOTIDE SEQUENCE</scope>
    <source>
        <strain evidence="2">CBS107.38</strain>
    </source>
</reference>
<accession>A0A8H7EFI4</accession>
<feature type="region of interest" description="Disordered" evidence="1">
    <location>
        <begin position="1"/>
        <end position="64"/>
    </location>
</feature>
<sequence>MAPNRRQRYTAFEFTRQESLDDTYQSDHQSDYESDSLNDAEQYETNKNELNTREPETRDAGLRAQDKSGKVVFIKKGAKAIEKQATAEINPPRFMDPGPEHVWKMKIEEQVAIKDSWEKIDEEDAPVPKTWLPKRFQEYPEDAESEIDPEMADNPAYLRQIIRSMAKQYARCRAELKEEEAFRIRAEWERNMAQRKAKRYWSYSIHVTETVALPIYNTQQIEDVKLRKRKKAVAKRERAVKLDRLAQQSEQADYEVAMEHLRNEVIETKKNLNALRDDVLENDAIKKCLRKDVMAELETDMMEERTRWQASQNQKRQELNREREEFDLERNASKEKKELATVQAVRSDLIDQGYERGLAVGKRFTAVEQYLRGYHFGERNANKKTSKQWLQQRYQEGMKAGQEEMSKKRDLEMEKFMEAFLKEVAHTRDDAIRRTEERLAEKFRVWMQERETAIRRNSRAYGLYEGTITQIRRQNNVEGSEHEEDALATIIATTMADQVVTASYTNQDQKTCWRNTINEESPLWMNSKVVEKSKFYEALHPKLTKEFQKATHRFELAKQEQEKQKQAHAARVENEWAARDATAQREEGEFVPVKSGAPAPYRHRLLFIVEEPLEADEAQEMSDKDMVATFLKNIRDQ</sequence>
<feature type="compositionally biased region" description="Basic and acidic residues" evidence="1">
    <location>
        <begin position="315"/>
        <end position="330"/>
    </location>
</feature>
<evidence type="ECO:0000256" key="1">
    <source>
        <dbReference type="SAM" id="MobiDB-lite"/>
    </source>
</evidence>
<protein>
    <submittedName>
        <fullName evidence="2">Uncharacterized protein</fullName>
    </submittedName>
</protein>
<dbReference type="OrthoDB" id="10352103at2759"/>
<evidence type="ECO:0000313" key="3">
    <source>
        <dbReference type="Proteomes" id="UP000596902"/>
    </source>
</evidence>
<keyword evidence="3" id="KW-1185">Reference proteome</keyword>
<proteinExistence type="predicted"/>
<dbReference type="RefSeq" id="XP_038786134.1">
    <property type="nucleotide sequence ID" value="XM_038931637.1"/>
</dbReference>
<feature type="compositionally biased region" description="Acidic residues" evidence="1">
    <location>
        <begin position="32"/>
        <end position="42"/>
    </location>
</feature>
<dbReference type="EMBL" id="JAAABM010000008">
    <property type="protein sequence ID" value="KAF7675871.1"/>
    <property type="molecule type" value="Genomic_DNA"/>
</dbReference>
<feature type="compositionally biased region" description="Basic and acidic residues" evidence="1">
    <location>
        <begin position="44"/>
        <end position="64"/>
    </location>
</feature>
<dbReference type="GeneID" id="62204815"/>
<comment type="caution">
    <text evidence="2">The sequence shown here is derived from an EMBL/GenBank/DDBJ whole genome shotgun (WGS) entry which is preliminary data.</text>
</comment>
<organism evidence="2 3">
    <name type="scientific">Alternaria burnsii</name>
    <dbReference type="NCBI Taxonomy" id="1187904"/>
    <lineage>
        <taxon>Eukaryota</taxon>
        <taxon>Fungi</taxon>
        <taxon>Dikarya</taxon>
        <taxon>Ascomycota</taxon>
        <taxon>Pezizomycotina</taxon>
        <taxon>Dothideomycetes</taxon>
        <taxon>Pleosporomycetidae</taxon>
        <taxon>Pleosporales</taxon>
        <taxon>Pleosporineae</taxon>
        <taxon>Pleosporaceae</taxon>
        <taxon>Alternaria</taxon>
        <taxon>Alternaria sect. Alternaria</taxon>
    </lineage>
</organism>
<reference evidence="2" key="1">
    <citation type="submission" date="2020-01" db="EMBL/GenBank/DDBJ databases">
        <authorList>
            <person name="Feng Z.H.Z."/>
        </authorList>
    </citation>
    <scope>NUCLEOTIDE SEQUENCE</scope>
    <source>
        <strain evidence="2">CBS107.38</strain>
    </source>
</reference>
<dbReference type="AlphaFoldDB" id="A0A8H7EFI4"/>
<feature type="region of interest" description="Disordered" evidence="1">
    <location>
        <begin position="305"/>
        <end position="330"/>
    </location>
</feature>
<dbReference type="Proteomes" id="UP000596902">
    <property type="component" value="Unassembled WGS sequence"/>
</dbReference>
<evidence type="ECO:0000313" key="2">
    <source>
        <dbReference type="EMBL" id="KAF7675871.1"/>
    </source>
</evidence>
<gene>
    <name evidence="2" type="ORF">GT037_006590</name>
</gene>